<reference evidence="2" key="1">
    <citation type="submission" date="2025-08" db="UniProtKB">
        <authorList>
            <consortium name="Ensembl"/>
        </authorList>
    </citation>
    <scope>IDENTIFICATION</scope>
</reference>
<reference evidence="2" key="2">
    <citation type="submission" date="2025-09" db="UniProtKB">
        <authorList>
            <consortium name="Ensembl"/>
        </authorList>
    </citation>
    <scope>IDENTIFICATION</scope>
</reference>
<proteinExistence type="predicted"/>
<dbReference type="AlphaFoldDB" id="A0A8C5NMS9"/>
<evidence type="ECO:0000313" key="2">
    <source>
        <dbReference type="Ensembl" id="ENSJHYP00000011186.1"/>
    </source>
</evidence>
<accession>A0A8C5NMS9</accession>
<dbReference type="Ensembl" id="ENSJHYT00000013553.1">
    <property type="protein sequence ID" value="ENSJHYP00000011186.1"/>
    <property type="gene ID" value="ENSJHYG00000008768.1"/>
</dbReference>
<sequence>MRRGGNTGITGIPHNPQIPGAGTALPAHAVPAVPHGHRVPSPEHSVPPPGDTCRDGHSEMAHPEVLGVHVQLVAVQFAQGSKALLDAIQVLDGVPKGGQHLLAMGTDHGVASDSSGAGQVPKGGKEPLGPGVDDQQGTSYMGRDGTLAMRNCSLAGWAGPGTGCPEQLGLPLHPWQCPRPGWALGTVGGVPAMAGVALVRFKVPPSQTSLALCDLTADTVARAHHRDPLGAFTSAGTFNFSP</sequence>
<evidence type="ECO:0000256" key="1">
    <source>
        <dbReference type="SAM" id="MobiDB-lite"/>
    </source>
</evidence>
<feature type="region of interest" description="Disordered" evidence="1">
    <location>
        <begin position="1"/>
        <end position="58"/>
    </location>
</feature>
<feature type="region of interest" description="Disordered" evidence="1">
    <location>
        <begin position="110"/>
        <end position="136"/>
    </location>
</feature>
<dbReference type="Proteomes" id="UP000694408">
    <property type="component" value="Unplaced"/>
</dbReference>
<keyword evidence="3" id="KW-1185">Reference proteome</keyword>
<name>A0A8C5NMS9_JUNHY</name>
<protein>
    <submittedName>
        <fullName evidence="2">Uncharacterized protein</fullName>
    </submittedName>
</protein>
<organism evidence="2 3">
    <name type="scientific">Junco hyemalis</name>
    <name type="common">Dark-eyed junco</name>
    <dbReference type="NCBI Taxonomy" id="40217"/>
    <lineage>
        <taxon>Eukaryota</taxon>
        <taxon>Metazoa</taxon>
        <taxon>Chordata</taxon>
        <taxon>Craniata</taxon>
        <taxon>Vertebrata</taxon>
        <taxon>Euteleostomi</taxon>
        <taxon>Archelosauria</taxon>
        <taxon>Archosauria</taxon>
        <taxon>Dinosauria</taxon>
        <taxon>Saurischia</taxon>
        <taxon>Theropoda</taxon>
        <taxon>Coelurosauria</taxon>
        <taxon>Aves</taxon>
        <taxon>Neognathae</taxon>
        <taxon>Neoaves</taxon>
        <taxon>Telluraves</taxon>
        <taxon>Australaves</taxon>
        <taxon>Passeriformes</taxon>
        <taxon>Passerellidae</taxon>
        <taxon>Junco</taxon>
    </lineage>
</organism>
<evidence type="ECO:0000313" key="3">
    <source>
        <dbReference type="Proteomes" id="UP000694408"/>
    </source>
</evidence>